<gene>
    <name evidence="2" type="ORF">AX018_102627</name>
</gene>
<comment type="caution">
    <text evidence="2">The sequence shown here is derived from an EMBL/GenBank/DDBJ whole genome shotgun (WGS) entry which is preliminary data.</text>
</comment>
<accession>A0A328YZY6</accession>
<evidence type="ECO:0000313" key="2">
    <source>
        <dbReference type="EMBL" id="RAR79418.1"/>
    </source>
</evidence>
<feature type="coiled-coil region" evidence="1">
    <location>
        <begin position="85"/>
        <end position="151"/>
    </location>
</feature>
<dbReference type="AlphaFoldDB" id="A0A328YZY6"/>
<dbReference type="Proteomes" id="UP000248856">
    <property type="component" value="Unassembled WGS sequence"/>
</dbReference>
<sequence>MTLIGKAWRGVQRFVQDIRIDADFPRYEQELRAAHESTANRRFDTAQLEREIESIWRTAEADGCAAYGTHIRQRESSIYALQPEINKLRTQLELLSRDYRRELDELYAEKASLLDTKQVLFEQMKALQQERSAAQDELNEAYDDLNEAKSSIDSWHAKSERTPWLFGNGGKKLPDHSLFGQSFGDLDGYKADRARACDDIGSCKAAIAEIAGRQKANRTLHQENKASLNRVFESISTVKGARQRMFDLRDQGVRRHRVEAELAERVRHEVGLQKDLNHQKSAMAELVEQQAVRLGIEERKRAVSELREKRSLYLIAFDAPEQRAARQQAHREWWLAGREAA</sequence>
<keyword evidence="1" id="KW-0175">Coiled coil</keyword>
<dbReference type="Gene3D" id="1.10.287.1490">
    <property type="match status" value="1"/>
</dbReference>
<dbReference type="OrthoDB" id="8772624at2"/>
<reference evidence="2 3" key="1">
    <citation type="submission" date="2018-06" db="EMBL/GenBank/DDBJ databases">
        <title>Genomic Encyclopedia of Archaeal and Bacterial Type Strains, Phase II (KMG-II): from individual species to whole genera.</title>
        <authorList>
            <person name="Goeker M."/>
        </authorList>
    </citation>
    <scope>NUCLEOTIDE SEQUENCE [LARGE SCALE GENOMIC DNA]</scope>
    <source>
        <strain evidence="2 3">CFPB 3232</strain>
    </source>
</reference>
<name>A0A328YZY6_9BURK</name>
<evidence type="ECO:0000256" key="1">
    <source>
        <dbReference type="SAM" id="Coils"/>
    </source>
</evidence>
<evidence type="ECO:0000313" key="3">
    <source>
        <dbReference type="Proteomes" id="UP000248856"/>
    </source>
</evidence>
<dbReference type="RefSeq" id="WP_111877953.1">
    <property type="nucleotide sequence ID" value="NZ_CBCSGC010000006.1"/>
</dbReference>
<keyword evidence="3" id="KW-1185">Reference proteome</keyword>
<proteinExistence type="predicted"/>
<dbReference type="EMBL" id="QLTA01000026">
    <property type="protein sequence ID" value="RAR79418.1"/>
    <property type="molecule type" value="Genomic_DNA"/>
</dbReference>
<organism evidence="2 3">
    <name type="scientific">Paracidovorax anthurii</name>
    <dbReference type="NCBI Taxonomy" id="78229"/>
    <lineage>
        <taxon>Bacteria</taxon>
        <taxon>Pseudomonadati</taxon>
        <taxon>Pseudomonadota</taxon>
        <taxon>Betaproteobacteria</taxon>
        <taxon>Burkholderiales</taxon>
        <taxon>Comamonadaceae</taxon>
        <taxon>Paracidovorax</taxon>
    </lineage>
</organism>
<protein>
    <submittedName>
        <fullName evidence="2">Uncharacterized protein</fullName>
    </submittedName>
</protein>